<reference evidence="10 11" key="1">
    <citation type="submission" date="2019-06" db="EMBL/GenBank/DDBJ databases">
        <authorList>
            <person name="Lee I."/>
            <person name="Jang G.I."/>
            <person name="Hwang C.Y."/>
        </authorList>
    </citation>
    <scope>NUCLEOTIDE SEQUENCE [LARGE SCALE GENOMIC DNA]</scope>
    <source>
        <strain evidence="10 11">PAMC 28131</strain>
    </source>
</reference>
<dbReference type="Gene3D" id="3.10.450.350">
    <property type="match status" value="1"/>
</dbReference>
<dbReference type="GO" id="GO:0006508">
    <property type="term" value="P:proteolysis"/>
    <property type="evidence" value="ECO:0007669"/>
    <property type="project" value="UniProtKB-KW"/>
</dbReference>
<evidence type="ECO:0000259" key="8">
    <source>
        <dbReference type="Pfam" id="PF01551"/>
    </source>
</evidence>
<proteinExistence type="predicted"/>
<dbReference type="GO" id="GO:0030313">
    <property type="term" value="C:cell envelope"/>
    <property type="evidence" value="ECO:0007669"/>
    <property type="project" value="UniProtKB-SubCell"/>
</dbReference>
<protein>
    <submittedName>
        <fullName evidence="10">M23 family peptidase</fullName>
    </submittedName>
</protein>
<name>A0A501XYA9_9SPHN</name>
<feature type="domain" description="M23ase beta-sheet core" evidence="8">
    <location>
        <begin position="361"/>
        <end position="456"/>
    </location>
</feature>
<comment type="cofactor">
    <cofactor evidence="1">
        <name>Zn(2+)</name>
        <dbReference type="ChEBI" id="CHEBI:29105"/>
    </cofactor>
</comment>
<evidence type="ECO:0000256" key="7">
    <source>
        <dbReference type="ARBA" id="ARBA00023049"/>
    </source>
</evidence>
<gene>
    <name evidence="10" type="ORF">FJQ54_00220</name>
</gene>
<dbReference type="EMBL" id="VFSU01000002">
    <property type="protein sequence ID" value="TPE65054.1"/>
    <property type="molecule type" value="Genomic_DNA"/>
</dbReference>
<keyword evidence="3" id="KW-0645">Protease</keyword>
<evidence type="ECO:0000313" key="10">
    <source>
        <dbReference type="EMBL" id="TPE65054.1"/>
    </source>
</evidence>
<keyword evidence="7" id="KW-0482">Metalloprotease</keyword>
<dbReference type="FunFam" id="2.70.70.10:FF:000006">
    <property type="entry name" value="M23 family peptidase"/>
    <property type="match status" value="1"/>
</dbReference>
<dbReference type="Pfam" id="PF19425">
    <property type="entry name" value="Csd3_N2"/>
    <property type="match status" value="1"/>
</dbReference>
<feature type="domain" description="Csd3-like second N-terminal" evidence="9">
    <location>
        <begin position="234"/>
        <end position="349"/>
    </location>
</feature>
<comment type="caution">
    <text evidence="10">The sequence shown here is derived from an EMBL/GenBank/DDBJ whole genome shotgun (WGS) entry which is preliminary data.</text>
</comment>
<comment type="subcellular location">
    <subcellularLocation>
        <location evidence="2">Cell envelope</location>
    </subcellularLocation>
</comment>
<dbReference type="PANTHER" id="PTHR21666:SF288">
    <property type="entry name" value="CELL DIVISION PROTEIN YTFB"/>
    <property type="match status" value="1"/>
</dbReference>
<evidence type="ECO:0000259" key="9">
    <source>
        <dbReference type="Pfam" id="PF19425"/>
    </source>
</evidence>
<dbReference type="Gene3D" id="2.70.70.10">
    <property type="entry name" value="Glucose Permease (Domain IIA)"/>
    <property type="match status" value="1"/>
</dbReference>
<keyword evidence="11" id="KW-1185">Reference proteome</keyword>
<evidence type="ECO:0000313" key="11">
    <source>
        <dbReference type="Proteomes" id="UP000319897"/>
    </source>
</evidence>
<dbReference type="PANTHER" id="PTHR21666">
    <property type="entry name" value="PEPTIDASE-RELATED"/>
    <property type="match status" value="1"/>
</dbReference>
<organism evidence="10 11">
    <name type="scientific">Sandaracinobacter neustonicus</name>
    <dbReference type="NCBI Taxonomy" id="1715348"/>
    <lineage>
        <taxon>Bacteria</taxon>
        <taxon>Pseudomonadati</taxon>
        <taxon>Pseudomonadota</taxon>
        <taxon>Alphaproteobacteria</taxon>
        <taxon>Sphingomonadales</taxon>
        <taxon>Sphingosinicellaceae</taxon>
        <taxon>Sandaracinobacter</taxon>
    </lineage>
</organism>
<dbReference type="AlphaFoldDB" id="A0A501XYA9"/>
<dbReference type="InterPro" id="IPR050570">
    <property type="entry name" value="Cell_wall_metabolism_enzyme"/>
</dbReference>
<keyword evidence="5" id="KW-0378">Hydrolase</keyword>
<keyword evidence="4" id="KW-0479">Metal-binding</keyword>
<evidence type="ECO:0000256" key="2">
    <source>
        <dbReference type="ARBA" id="ARBA00004196"/>
    </source>
</evidence>
<evidence type="ECO:0000256" key="3">
    <source>
        <dbReference type="ARBA" id="ARBA00022670"/>
    </source>
</evidence>
<keyword evidence="6" id="KW-0862">Zinc</keyword>
<dbReference type="GO" id="GO:0046872">
    <property type="term" value="F:metal ion binding"/>
    <property type="evidence" value="ECO:0007669"/>
    <property type="project" value="UniProtKB-KW"/>
</dbReference>
<evidence type="ECO:0000256" key="4">
    <source>
        <dbReference type="ARBA" id="ARBA00022723"/>
    </source>
</evidence>
<dbReference type="InterPro" id="IPR016047">
    <property type="entry name" value="M23ase_b-sheet_dom"/>
</dbReference>
<dbReference type="InterPro" id="IPR045834">
    <property type="entry name" value="Csd3_N2"/>
</dbReference>
<evidence type="ECO:0000256" key="5">
    <source>
        <dbReference type="ARBA" id="ARBA00022801"/>
    </source>
</evidence>
<accession>A0A501XYA9</accession>
<dbReference type="OrthoDB" id="9815245at2"/>
<dbReference type="CDD" id="cd12797">
    <property type="entry name" value="M23_peptidase"/>
    <property type="match status" value="1"/>
</dbReference>
<dbReference type="GO" id="GO:0004222">
    <property type="term" value="F:metalloendopeptidase activity"/>
    <property type="evidence" value="ECO:0007669"/>
    <property type="project" value="TreeGrafter"/>
</dbReference>
<sequence>MATLAENALGAGRIVAPRIDLRRLPRMDAGALLRRSALQLADADIVVDLGDSIGSGHWWRGFATLGALAAAALALGSNVPLLPGPVPGKQPEALQAESRAIGIGPLAQGSRSAPRAAPTPLARRLAEAPERPRVELSANVGSGGLEAALRRAGVGRDDLDRLFSELRGVASPGGVKPGTSLNLVLGRRESKAVARPLEYLAFRANFETKVEARRGADGQLVVKPVAVKIDNTPLRITGTVGASLERSARAAGLPASVVQEYLRQLGYALDVQRDVNRRDKFEIIVAHRRAETGETEMGRLLYAGLMNGRSNVSLMRWGDKGDFFWQTGEAVRKGLMRTPIAGARLTSGFGMRFHPVLGYSRMHKGVDFGAATGTPILASAGGKVVFAGWGGGYGNVVVIDHGKGIRTRYAHMHRIGVKNGQQIAQGQSIGQVGTTGLSTGPHLHYEVWQNGTAVDPRSVKFFSGTQQLGGADLGRFKGEMARLKAIRASD</sequence>
<dbReference type="RefSeq" id="WP_140926188.1">
    <property type="nucleotide sequence ID" value="NZ_VFSU01000002.1"/>
</dbReference>
<dbReference type="Proteomes" id="UP000319897">
    <property type="component" value="Unassembled WGS sequence"/>
</dbReference>
<dbReference type="SUPFAM" id="SSF51261">
    <property type="entry name" value="Duplicated hybrid motif"/>
    <property type="match status" value="1"/>
</dbReference>
<dbReference type="Pfam" id="PF01551">
    <property type="entry name" value="Peptidase_M23"/>
    <property type="match status" value="1"/>
</dbReference>
<evidence type="ECO:0000256" key="1">
    <source>
        <dbReference type="ARBA" id="ARBA00001947"/>
    </source>
</evidence>
<evidence type="ECO:0000256" key="6">
    <source>
        <dbReference type="ARBA" id="ARBA00022833"/>
    </source>
</evidence>
<dbReference type="InterPro" id="IPR011055">
    <property type="entry name" value="Dup_hybrid_motif"/>
</dbReference>